<name>A0A399F6C8_9DEIN</name>
<comment type="caution">
    <text evidence="1">The sequence shown here is derived from an EMBL/GenBank/DDBJ whole genome shotgun (WGS) entry which is preliminary data.</text>
</comment>
<dbReference type="AlphaFoldDB" id="A0A399F6C8"/>
<organism evidence="1 2">
    <name type="scientific">Meiothermus luteus</name>
    <dbReference type="NCBI Taxonomy" id="2026184"/>
    <lineage>
        <taxon>Bacteria</taxon>
        <taxon>Thermotogati</taxon>
        <taxon>Deinococcota</taxon>
        <taxon>Deinococci</taxon>
        <taxon>Thermales</taxon>
        <taxon>Thermaceae</taxon>
        <taxon>Meiothermus</taxon>
    </lineage>
</organism>
<accession>A0A399F6C8</accession>
<proteinExistence type="predicted"/>
<reference evidence="1 2" key="1">
    <citation type="submission" date="2018-08" db="EMBL/GenBank/DDBJ databases">
        <title>Meiothermus luteus KCTC 52599 genome sequencing project.</title>
        <authorList>
            <person name="Da Costa M.S."/>
            <person name="Albuquerque L."/>
            <person name="Raposo P."/>
            <person name="Froufe H.J.C."/>
            <person name="Barroso C.S."/>
            <person name="Egas C."/>
        </authorList>
    </citation>
    <scope>NUCLEOTIDE SEQUENCE [LARGE SCALE GENOMIC DNA]</scope>
    <source>
        <strain evidence="1 2">KCTC 52599</strain>
    </source>
</reference>
<dbReference type="EMBL" id="QWKZ01000001">
    <property type="protein sequence ID" value="RIH90161.1"/>
    <property type="molecule type" value="Genomic_DNA"/>
</dbReference>
<keyword evidence="2" id="KW-1185">Reference proteome</keyword>
<evidence type="ECO:0000313" key="1">
    <source>
        <dbReference type="EMBL" id="RIH90161.1"/>
    </source>
</evidence>
<evidence type="ECO:0000313" key="2">
    <source>
        <dbReference type="Proteomes" id="UP000265800"/>
    </source>
</evidence>
<dbReference type="RefSeq" id="WP_245958785.1">
    <property type="nucleotide sequence ID" value="NZ_QWKZ01000001.1"/>
</dbReference>
<gene>
    <name evidence="1" type="ORF">Mlute_00083</name>
</gene>
<protein>
    <submittedName>
        <fullName evidence="1">Uncharacterized protein</fullName>
    </submittedName>
</protein>
<sequence>MSLAERYQRFIRSLHLRGPMLVEEALVRMPRATFYDLVRRRYLGIIPTVLGKAVVVGPKGRVEVLAMTRFYSPRATAVADAVLLRRAIRIAEREGWRFLERNPRGRIAFMSRNGERLMVIASLRAYSTRSLRNTLRRMGWYERKKLGTAEEVRVYHPYPKRFDQMVREGGLEVRAVREILPLEQDGEE</sequence>
<dbReference type="Proteomes" id="UP000265800">
    <property type="component" value="Unassembled WGS sequence"/>
</dbReference>